<sequence length="477" mass="54137">MNILSLNSRGLGSGVKRSAIRKLTMANNVAVLCIQETKREFIDKSLCQYMWGDGNVNWEFVPSSNAAGGLLSIWNNESFDVDIRVVGKGFILLEGTWTKENKKVCIINVYAPCDLQGKREQWEELKHLKSSSHVGPWCILGDFNSIRYQHERMTSSQSVGSSTSITEFNSWISDMEVEEIRSVGRFFTWCRPNGSLMSKLDRFLLSDDWLSQWPDTTQFVLDKDFSNHCPILLRSRTNDWGPKPFKIMDWWQKDKSFQNMVVHNWSNYHPSGWGGFVLKQKLKFIKNHIRQWSLQNGGITATKIQNLKKDLNALEAGVNGSNISQAEMELKKSLQEQLWTAAIAYESMMRQKSRVKWIREGDTNSAYFHRLINHRRRVNAFQGYMYWGPCGGFCWVLFTFWKVALLCLVSVIFSTPGQCGFCGVPATTIWVFRQCRGFCGFQRGQCGFSGSVGGSVGSTDDNVGVEGAVSGRFQAGG</sequence>
<proteinExistence type="predicted"/>
<dbReference type="InterPro" id="IPR036691">
    <property type="entry name" value="Endo/exonu/phosph_ase_sf"/>
</dbReference>
<evidence type="ECO:0000313" key="2">
    <source>
        <dbReference type="EMBL" id="RZB91234.1"/>
    </source>
</evidence>
<organism evidence="2 3">
    <name type="scientific">Glycine soja</name>
    <name type="common">Wild soybean</name>
    <dbReference type="NCBI Taxonomy" id="3848"/>
    <lineage>
        <taxon>Eukaryota</taxon>
        <taxon>Viridiplantae</taxon>
        <taxon>Streptophyta</taxon>
        <taxon>Embryophyta</taxon>
        <taxon>Tracheophyta</taxon>
        <taxon>Spermatophyta</taxon>
        <taxon>Magnoliopsida</taxon>
        <taxon>eudicotyledons</taxon>
        <taxon>Gunneridae</taxon>
        <taxon>Pentapetalae</taxon>
        <taxon>rosids</taxon>
        <taxon>fabids</taxon>
        <taxon>Fabales</taxon>
        <taxon>Fabaceae</taxon>
        <taxon>Papilionoideae</taxon>
        <taxon>50 kb inversion clade</taxon>
        <taxon>NPAAA clade</taxon>
        <taxon>indigoferoid/millettioid clade</taxon>
        <taxon>Phaseoleae</taxon>
        <taxon>Glycine</taxon>
        <taxon>Glycine subgen. Soja</taxon>
    </lineage>
</organism>
<accession>A0A445IYP0</accession>
<dbReference type="InterPro" id="IPR005135">
    <property type="entry name" value="Endo/exonuclease/phosphatase"/>
</dbReference>
<evidence type="ECO:0000313" key="3">
    <source>
        <dbReference type="Proteomes" id="UP000289340"/>
    </source>
</evidence>
<feature type="domain" description="Endonuclease/exonuclease/phosphatase" evidence="1">
    <location>
        <begin position="2"/>
        <end position="216"/>
    </location>
</feature>
<dbReference type="GO" id="GO:0003824">
    <property type="term" value="F:catalytic activity"/>
    <property type="evidence" value="ECO:0007669"/>
    <property type="project" value="InterPro"/>
</dbReference>
<dbReference type="Proteomes" id="UP000289340">
    <property type="component" value="Chromosome 9"/>
</dbReference>
<gene>
    <name evidence="2" type="ORF">D0Y65_023585</name>
</gene>
<dbReference type="SUPFAM" id="SSF56219">
    <property type="entry name" value="DNase I-like"/>
    <property type="match status" value="1"/>
</dbReference>
<dbReference type="AlphaFoldDB" id="A0A445IYP0"/>
<reference evidence="2 3" key="1">
    <citation type="submission" date="2018-09" db="EMBL/GenBank/DDBJ databases">
        <title>A high-quality reference genome of wild soybean provides a powerful tool to mine soybean genomes.</title>
        <authorList>
            <person name="Xie M."/>
            <person name="Chung C.Y.L."/>
            <person name="Li M.-W."/>
            <person name="Wong F.-L."/>
            <person name="Chan T.-F."/>
            <person name="Lam H.-M."/>
        </authorList>
    </citation>
    <scope>NUCLEOTIDE SEQUENCE [LARGE SCALE GENOMIC DNA]</scope>
    <source>
        <strain evidence="3">cv. W05</strain>
        <tissue evidence="2">Hypocotyl of etiolated seedlings</tissue>
    </source>
</reference>
<dbReference type="PANTHER" id="PTHR33710:SF64">
    <property type="entry name" value="ENDONUCLEASE_EXONUCLEASE_PHOSPHATASE DOMAIN-CONTAINING PROTEIN"/>
    <property type="match status" value="1"/>
</dbReference>
<protein>
    <recommendedName>
        <fullName evidence="1">Endonuclease/exonuclease/phosphatase domain-containing protein</fullName>
    </recommendedName>
</protein>
<dbReference type="PANTHER" id="PTHR33710">
    <property type="entry name" value="BNAC02G09200D PROTEIN"/>
    <property type="match status" value="1"/>
</dbReference>
<comment type="caution">
    <text evidence="2">The sequence shown here is derived from an EMBL/GenBank/DDBJ whole genome shotgun (WGS) entry which is preliminary data.</text>
</comment>
<name>A0A445IYP0_GLYSO</name>
<dbReference type="EMBL" id="QZWG01000009">
    <property type="protein sequence ID" value="RZB91234.1"/>
    <property type="molecule type" value="Genomic_DNA"/>
</dbReference>
<dbReference type="Pfam" id="PF03372">
    <property type="entry name" value="Exo_endo_phos"/>
    <property type="match status" value="1"/>
</dbReference>
<evidence type="ECO:0000259" key="1">
    <source>
        <dbReference type="Pfam" id="PF03372"/>
    </source>
</evidence>
<dbReference type="Gene3D" id="3.60.10.10">
    <property type="entry name" value="Endonuclease/exonuclease/phosphatase"/>
    <property type="match status" value="1"/>
</dbReference>
<keyword evidence="3" id="KW-1185">Reference proteome</keyword>